<comment type="similarity">
    <text evidence="1">Belongs to the type-I restriction system S methylase family.</text>
</comment>
<dbReference type="Pfam" id="PF01420">
    <property type="entry name" value="Methylase_S"/>
    <property type="match status" value="2"/>
</dbReference>
<keyword evidence="4" id="KW-0175">Coiled coil</keyword>
<evidence type="ECO:0000256" key="3">
    <source>
        <dbReference type="ARBA" id="ARBA00023125"/>
    </source>
</evidence>
<reference evidence="6 7" key="1">
    <citation type="journal article" date="2015" name="ISME J.">
        <title>Genomic and phenotypic differentiation among Methanosarcina mazei populations from Columbia River sediment.</title>
        <authorList>
            <person name="Youngblut N.D."/>
            <person name="Wirth J.S."/>
            <person name="Henriksen J.R."/>
            <person name="Smith M."/>
            <person name="Simon H."/>
            <person name="Metcalf W.W."/>
            <person name="Whitaker R.J."/>
        </authorList>
    </citation>
    <scope>NUCLEOTIDE SEQUENCE [LARGE SCALE GENOMIC DNA]</scope>
    <source>
        <strain evidence="6 7">3.H.A.2.4</strain>
    </source>
</reference>
<evidence type="ECO:0000256" key="1">
    <source>
        <dbReference type="ARBA" id="ARBA00010923"/>
    </source>
</evidence>
<dbReference type="InterPro" id="IPR051212">
    <property type="entry name" value="Type-I_RE_S_subunit"/>
</dbReference>
<dbReference type="GO" id="GO:0003677">
    <property type="term" value="F:DNA binding"/>
    <property type="evidence" value="ECO:0007669"/>
    <property type="project" value="UniProtKB-KW"/>
</dbReference>
<keyword evidence="3" id="KW-0238">DNA-binding</keyword>
<feature type="domain" description="Type I restriction modification DNA specificity" evidence="5">
    <location>
        <begin position="2"/>
        <end position="164"/>
    </location>
</feature>
<dbReference type="Proteomes" id="UP000034817">
    <property type="component" value="Unassembled WGS sequence"/>
</dbReference>
<evidence type="ECO:0000313" key="7">
    <source>
        <dbReference type="Proteomes" id="UP000034817"/>
    </source>
</evidence>
<evidence type="ECO:0000259" key="5">
    <source>
        <dbReference type="Pfam" id="PF01420"/>
    </source>
</evidence>
<dbReference type="PANTHER" id="PTHR43140:SF1">
    <property type="entry name" value="TYPE I RESTRICTION ENZYME ECOKI SPECIFICITY SUBUNIT"/>
    <property type="match status" value="1"/>
</dbReference>
<name>A0A0F8I193_METMZ</name>
<evidence type="ECO:0000256" key="2">
    <source>
        <dbReference type="ARBA" id="ARBA00022747"/>
    </source>
</evidence>
<dbReference type="AlphaFoldDB" id="A0A0F8I193"/>
<dbReference type="CDD" id="cd17269">
    <property type="entry name" value="RMtype1_S_PluTORF4319P-TRD2-CR2_like"/>
    <property type="match status" value="1"/>
</dbReference>
<dbReference type="GO" id="GO:0009307">
    <property type="term" value="P:DNA restriction-modification system"/>
    <property type="evidence" value="ECO:0007669"/>
    <property type="project" value="UniProtKB-KW"/>
</dbReference>
<dbReference type="Gene3D" id="3.90.220.20">
    <property type="entry name" value="DNA methylase specificity domains"/>
    <property type="match status" value="2"/>
</dbReference>
<evidence type="ECO:0000256" key="4">
    <source>
        <dbReference type="SAM" id="Coils"/>
    </source>
</evidence>
<protein>
    <recommendedName>
        <fullName evidence="5">Type I restriction modification DNA specificity domain-containing protein</fullName>
    </recommendedName>
</protein>
<dbReference type="InterPro" id="IPR044946">
    <property type="entry name" value="Restrct_endonuc_typeI_TRD_sf"/>
</dbReference>
<feature type="domain" description="Type I restriction modification DNA specificity" evidence="5">
    <location>
        <begin position="184"/>
        <end position="337"/>
    </location>
</feature>
<proteinExistence type="inferred from homology"/>
<dbReference type="RefSeq" id="WP_048049835.1">
    <property type="nucleotide sequence ID" value="NZ_JJPP01000013.1"/>
</dbReference>
<evidence type="ECO:0000313" key="6">
    <source>
        <dbReference type="EMBL" id="KKG83672.1"/>
    </source>
</evidence>
<gene>
    <name evidence="6" type="ORF">DU55_04295</name>
</gene>
<keyword evidence="2" id="KW-0680">Restriction system</keyword>
<sequence length="364" mass="41294">MNKNWEVKKLGEVCEFEKLQGIHKNLPYVGLEDIESHTGRFLGSLESQQVKSATFQFTNEHILYGRLRPYLNKAIAPDFSGHCSTEIFPIKPSASLSRPFLLYWFLMDSTVARINATCTGTRMPRANMNTVLDFDFSFPSLSEQQRIVSILDETFAAIDKAKENAEKNLQNSRELFDSYLQSVDAEKESLGSLVDITTGKLDANAATENGQYPFFTCSREIFAIDNFAFDCEAILLAGNNAVGDFNVKHYEGKFNAYQRTYVITVNQENRVLYRYLYFQMLKSLKEFKMKSVGAGTKFLKLGMIKDLKIALPSLSEQRSIVTKLDVLFAETKRLEEIYQQKLAALDELKKSVLQKAFNGELTGA</sequence>
<dbReference type="PANTHER" id="PTHR43140">
    <property type="entry name" value="TYPE-1 RESTRICTION ENZYME ECOKI SPECIFICITY PROTEIN"/>
    <property type="match status" value="1"/>
</dbReference>
<accession>A0A0F8I193</accession>
<organism evidence="6 7">
    <name type="scientific">Methanosarcina mazei</name>
    <name type="common">Methanosarcina frisia</name>
    <dbReference type="NCBI Taxonomy" id="2209"/>
    <lineage>
        <taxon>Archaea</taxon>
        <taxon>Methanobacteriati</taxon>
        <taxon>Methanobacteriota</taxon>
        <taxon>Stenosarchaea group</taxon>
        <taxon>Methanomicrobia</taxon>
        <taxon>Methanosarcinales</taxon>
        <taxon>Methanosarcinaceae</taxon>
        <taxon>Methanosarcina</taxon>
    </lineage>
</organism>
<dbReference type="InterPro" id="IPR000055">
    <property type="entry name" value="Restrct_endonuc_typeI_TRD"/>
</dbReference>
<comment type="caution">
    <text evidence="6">The sequence shown here is derived from an EMBL/GenBank/DDBJ whole genome shotgun (WGS) entry which is preliminary data.</text>
</comment>
<dbReference type="EMBL" id="JJPP01000013">
    <property type="protein sequence ID" value="KKG83672.1"/>
    <property type="molecule type" value="Genomic_DNA"/>
</dbReference>
<feature type="coiled-coil region" evidence="4">
    <location>
        <begin position="155"/>
        <end position="182"/>
    </location>
</feature>
<dbReference type="PATRIC" id="fig|2209.72.peg.941"/>
<dbReference type="SUPFAM" id="SSF116734">
    <property type="entry name" value="DNA methylase specificity domain"/>
    <property type="match status" value="2"/>
</dbReference>